<keyword evidence="10" id="KW-0539">Nucleus</keyword>
<dbReference type="GO" id="GO:0000981">
    <property type="term" value="F:DNA-binding transcription factor activity, RNA polymerase II-specific"/>
    <property type="evidence" value="ECO:0007669"/>
    <property type="project" value="TreeGrafter"/>
</dbReference>
<dbReference type="OrthoDB" id="8117402at2759"/>
<evidence type="ECO:0000256" key="9">
    <source>
        <dbReference type="ARBA" id="ARBA00023163"/>
    </source>
</evidence>
<dbReference type="OMA" id="SFQGHRR"/>
<dbReference type="InterPro" id="IPR036236">
    <property type="entry name" value="Znf_C2H2_sf"/>
</dbReference>
<evidence type="ECO:0000256" key="3">
    <source>
        <dbReference type="ARBA" id="ARBA00022490"/>
    </source>
</evidence>
<keyword evidence="4" id="KW-0479">Metal-binding</keyword>
<dbReference type="AlphaFoldDB" id="A0A0U1LRP4"/>
<dbReference type="PANTHER" id="PTHR24388:SF54">
    <property type="entry name" value="PROTEIN ESCARGOT"/>
    <property type="match status" value="1"/>
</dbReference>
<feature type="region of interest" description="Disordered" evidence="12">
    <location>
        <begin position="732"/>
        <end position="751"/>
    </location>
</feature>
<protein>
    <submittedName>
        <fullName evidence="14">Transcriptional regulator CRZ1</fullName>
    </submittedName>
</protein>
<dbReference type="GO" id="GO:0071277">
    <property type="term" value="P:cellular response to calcium ion"/>
    <property type="evidence" value="ECO:0007669"/>
    <property type="project" value="UniProtKB-ARBA"/>
</dbReference>
<keyword evidence="7" id="KW-0862">Zinc</keyword>
<evidence type="ECO:0000256" key="6">
    <source>
        <dbReference type="ARBA" id="ARBA00022771"/>
    </source>
</evidence>
<dbReference type="FunFam" id="3.30.160.60:FF:000146">
    <property type="entry name" value="C2H2 type zinc finger protein"/>
    <property type="match status" value="1"/>
</dbReference>
<evidence type="ECO:0000259" key="13">
    <source>
        <dbReference type="PROSITE" id="PS50157"/>
    </source>
</evidence>
<feature type="region of interest" description="Disordered" evidence="12">
    <location>
        <begin position="373"/>
        <end position="519"/>
    </location>
</feature>
<evidence type="ECO:0000256" key="11">
    <source>
        <dbReference type="PROSITE-ProRule" id="PRU00042"/>
    </source>
</evidence>
<keyword evidence="5" id="KW-0677">Repeat</keyword>
<evidence type="ECO:0000256" key="2">
    <source>
        <dbReference type="ARBA" id="ARBA00004496"/>
    </source>
</evidence>
<feature type="compositionally biased region" description="Polar residues" evidence="12">
    <location>
        <begin position="264"/>
        <end position="282"/>
    </location>
</feature>
<dbReference type="PANTHER" id="PTHR24388">
    <property type="entry name" value="ZINC FINGER PROTEIN"/>
    <property type="match status" value="1"/>
</dbReference>
<keyword evidence="8" id="KW-0805">Transcription regulation</keyword>
<accession>A0A0U1LRP4</accession>
<reference evidence="14 15" key="1">
    <citation type="submission" date="2015-04" db="EMBL/GenBank/DDBJ databases">
        <authorList>
            <person name="Syromyatnikov M.Y."/>
            <person name="Popov V.N."/>
        </authorList>
    </citation>
    <scope>NUCLEOTIDE SEQUENCE [LARGE SCALE GENOMIC DNA]</scope>
    <source>
        <strain evidence="14">WF-38-12</strain>
    </source>
</reference>
<keyword evidence="3" id="KW-0963">Cytoplasm</keyword>
<dbReference type="PROSITE" id="PS00028">
    <property type="entry name" value="ZINC_FINGER_C2H2_1"/>
    <property type="match status" value="2"/>
</dbReference>
<feature type="compositionally biased region" description="Low complexity" evidence="12">
    <location>
        <begin position="431"/>
        <end position="443"/>
    </location>
</feature>
<feature type="compositionally biased region" description="Low complexity" evidence="12">
    <location>
        <begin position="163"/>
        <end position="172"/>
    </location>
</feature>
<evidence type="ECO:0000256" key="4">
    <source>
        <dbReference type="ARBA" id="ARBA00022723"/>
    </source>
</evidence>
<dbReference type="FunFam" id="3.30.160.60:FF:000239">
    <property type="entry name" value="C2H2 type zinc finger protein"/>
    <property type="match status" value="1"/>
</dbReference>
<proteinExistence type="predicted"/>
<dbReference type="SMART" id="SM00355">
    <property type="entry name" value="ZnF_C2H2"/>
    <property type="match status" value="2"/>
</dbReference>
<feature type="region of interest" description="Disordered" evidence="12">
    <location>
        <begin position="1"/>
        <end position="70"/>
    </location>
</feature>
<dbReference type="STRING" id="28573.A0A0U1LRP4"/>
<feature type="region of interest" description="Disordered" evidence="12">
    <location>
        <begin position="230"/>
        <end position="282"/>
    </location>
</feature>
<feature type="region of interest" description="Disordered" evidence="12">
    <location>
        <begin position="163"/>
        <end position="214"/>
    </location>
</feature>
<feature type="compositionally biased region" description="Polar residues" evidence="12">
    <location>
        <begin position="323"/>
        <end position="332"/>
    </location>
</feature>
<evidence type="ECO:0000313" key="14">
    <source>
        <dbReference type="EMBL" id="CRG85338.1"/>
    </source>
</evidence>
<evidence type="ECO:0000256" key="7">
    <source>
        <dbReference type="ARBA" id="ARBA00022833"/>
    </source>
</evidence>
<evidence type="ECO:0000256" key="1">
    <source>
        <dbReference type="ARBA" id="ARBA00004123"/>
    </source>
</evidence>
<dbReference type="GO" id="GO:0000978">
    <property type="term" value="F:RNA polymerase II cis-regulatory region sequence-specific DNA binding"/>
    <property type="evidence" value="ECO:0007669"/>
    <property type="project" value="TreeGrafter"/>
</dbReference>
<dbReference type="PROSITE" id="PS50157">
    <property type="entry name" value="ZINC_FINGER_C2H2_2"/>
    <property type="match status" value="2"/>
</dbReference>
<feature type="compositionally biased region" description="Low complexity" evidence="12">
    <location>
        <begin position="196"/>
        <end position="205"/>
    </location>
</feature>
<dbReference type="InterPro" id="IPR050527">
    <property type="entry name" value="Snail/Krueppel_Znf"/>
</dbReference>
<evidence type="ECO:0000256" key="5">
    <source>
        <dbReference type="ARBA" id="ARBA00022737"/>
    </source>
</evidence>
<dbReference type="Pfam" id="PF00096">
    <property type="entry name" value="zf-C2H2"/>
    <property type="match status" value="2"/>
</dbReference>
<dbReference type="EMBL" id="CVMT01000002">
    <property type="protein sequence ID" value="CRG85338.1"/>
    <property type="molecule type" value="Genomic_DNA"/>
</dbReference>
<comment type="subcellular location">
    <subcellularLocation>
        <location evidence="2">Cytoplasm</location>
    </subcellularLocation>
    <subcellularLocation>
        <location evidence="1">Nucleus</location>
    </subcellularLocation>
</comment>
<dbReference type="Gene3D" id="3.30.160.60">
    <property type="entry name" value="Classic Zinc Finger"/>
    <property type="match status" value="3"/>
</dbReference>
<keyword evidence="15" id="KW-1185">Reference proteome</keyword>
<dbReference type="GO" id="GO:0008270">
    <property type="term" value="F:zinc ion binding"/>
    <property type="evidence" value="ECO:0007669"/>
    <property type="project" value="UniProtKB-KW"/>
</dbReference>
<name>A0A0U1LRP4_TALIS</name>
<feature type="region of interest" description="Disordered" evidence="12">
    <location>
        <begin position="688"/>
        <end position="710"/>
    </location>
</feature>
<dbReference type="SUPFAM" id="SSF57667">
    <property type="entry name" value="beta-beta-alpha zinc fingers"/>
    <property type="match status" value="1"/>
</dbReference>
<feature type="domain" description="C2H2-type" evidence="13">
    <location>
        <begin position="550"/>
        <end position="577"/>
    </location>
</feature>
<gene>
    <name evidence="14" type="ORF">PISL3812_02433</name>
</gene>
<evidence type="ECO:0000256" key="8">
    <source>
        <dbReference type="ARBA" id="ARBA00023015"/>
    </source>
</evidence>
<feature type="region of interest" description="Disordered" evidence="12">
    <location>
        <begin position="303"/>
        <end position="334"/>
    </location>
</feature>
<keyword evidence="9" id="KW-0804">Transcription</keyword>
<evidence type="ECO:0000256" key="10">
    <source>
        <dbReference type="ARBA" id="ARBA00023242"/>
    </source>
</evidence>
<feature type="compositionally biased region" description="Low complexity" evidence="12">
    <location>
        <begin position="304"/>
        <end position="313"/>
    </location>
</feature>
<feature type="region of interest" description="Disordered" evidence="12">
    <location>
        <begin position="115"/>
        <end position="135"/>
    </location>
</feature>
<evidence type="ECO:0000313" key="15">
    <source>
        <dbReference type="Proteomes" id="UP000054383"/>
    </source>
</evidence>
<keyword evidence="6 11" id="KW-0863">Zinc-finger</keyword>
<dbReference type="GO" id="GO:0005634">
    <property type="term" value="C:nucleus"/>
    <property type="evidence" value="ECO:0007669"/>
    <property type="project" value="UniProtKB-SubCell"/>
</dbReference>
<dbReference type="InterPro" id="IPR013087">
    <property type="entry name" value="Znf_C2H2_type"/>
</dbReference>
<feature type="compositionally biased region" description="Polar residues" evidence="12">
    <location>
        <begin position="173"/>
        <end position="182"/>
    </location>
</feature>
<dbReference type="Proteomes" id="UP000054383">
    <property type="component" value="Unassembled WGS sequence"/>
</dbReference>
<sequence>MDAHGQFPNPNRGRSPSAGVKSRTVSPSPHAPYQDVAGISPTTGLSLDPATMASTAGPFPDVSYTSAMPDSTGGADTYAVTQSYLTAQQQHPSPHSDNAFAQTQQYSPSFAASFSNQLEQSSGHQDENFSNLLHSNPTDFDFTQYPTDATGVATNYDPSLLQSQQSQQGNQLMNTGDITGQMGSPHLLAPEHHSSPGHSHTSPPSFYSPQHSRHASLDPVSAAFMTNQPHTDWQGMLGNPAFQGHRRAPSEHSDVSSVSHHSPYTGQQESFETADGTSPSLVAQNDPVLYENALGIEAFTLGEQQQQQQQQQQGLSPGHSPYVSPQLSSQDIGNDGLFLASQQNTTQFPAMPNDIYQGSNESVMQAPDLHVTDSQLSNMAPPPAINVEFAPPSRMPSFGPGNETDFDGLSPPSRSRGRSKSDPFGRPPAVSRPHSSSVSSTSSMDPTVGSAPRSLSPFDSVGGGSRSNPTSRDASPSSKGNGRRLSTSSIESRNYILDLADPQRSGASPNESKRTQKHPATFQCTLCPKRFTRAYNLRSHLRTHTDERPFVCTVCGKAFARQHDRKRHEGLHSGEKKFVCRGELSRGGQWGCGRRFARADALGRHFRSEAGRICIKPLLDEEADERNRNMMEQHQHQQTGHLQAVQQPMIIPGLDNQPGGGFTLPAALLAQYPALQTLQWDQIATTAEDPNDISGRSSFDASSGGEFGFDDDDLGGNYNAAGPMYGINNPGAQSFGMNPANPNFTGQEWNQ</sequence>
<evidence type="ECO:0000256" key="12">
    <source>
        <dbReference type="SAM" id="MobiDB-lite"/>
    </source>
</evidence>
<dbReference type="GO" id="GO:0045944">
    <property type="term" value="P:positive regulation of transcription by RNA polymerase II"/>
    <property type="evidence" value="ECO:0007669"/>
    <property type="project" value="UniProtKB-ARBA"/>
</dbReference>
<feature type="compositionally biased region" description="Polar residues" evidence="12">
    <location>
        <begin position="466"/>
        <end position="492"/>
    </location>
</feature>
<feature type="domain" description="C2H2-type" evidence="13">
    <location>
        <begin position="522"/>
        <end position="549"/>
    </location>
</feature>
<dbReference type="GO" id="GO:0005737">
    <property type="term" value="C:cytoplasm"/>
    <property type="evidence" value="ECO:0007669"/>
    <property type="project" value="UniProtKB-SubCell"/>
</dbReference>
<dbReference type="FunFam" id="3.30.160.60:FF:000181">
    <property type="entry name" value="C2H2 type zinc finger protein"/>
    <property type="match status" value="1"/>
</dbReference>
<organism evidence="14 15">
    <name type="scientific">Talaromyces islandicus</name>
    <name type="common">Penicillium islandicum</name>
    <dbReference type="NCBI Taxonomy" id="28573"/>
    <lineage>
        <taxon>Eukaryota</taxon>
        <taxon>Fungi</taxon>
        <taxon>Dikarya</taxon>
        <taxon>Ascomycota</taxon>
        <taxon>Pezizomycotina</taxon>
        <taxon>Eurotiomycetes</taxon>
        <taxon>Eurotiomycetidae</taxon>
        <taxon>Eurotiales</taxon>
        <taxon>Trichocomaceae</taxon>
        <taxon>Talaromyces</taxon>
        <taxon>Talaromyces sect. Islandici</taxon>
    </lineage>
</organism>